<dbReference type="KEGG" id="gtr:GLOTRDRAFT_109631"/>
<dbReference type="InterPro" id="IPR051450">
    <property type="entry name" value="Gfo/Idh/MocA_Oxidoreductases"/>
</dbReference>
<dbReference type="AlphaFoldDB" id="S7RWQ4"/>
<dbReference type="PANTHER" id="PTHR43377">
    <property type="entry name" value="BILIVERDIN REDUCTASE A"/>
    <property type="match status" value="1"/>
</dbReference>
<feature type="domain" description="Gfo/Idh/MocA-like oxidoreductase N-terminal" evidence="1">
    <location>
        <begin position="40"/>
        <end position="171"/>
    </location>
</feature>
<reference evidence="2 3" key="1">
    <citation type="journal article" date="2012" name="Science">
        <title>The Paleozoic origin of enzymatic lignin decomposition reconstructed from 31 fungal genomes.</title>
        <authorList>
            <person name="Floudas D."/>
            <person name="Binder M."/>
            <person name="Riley R."/>
            <person name="Barry K."/>
            <person name="Blanchette R.A."/>
            <person name="Henrissat B."/>
            <person name="Martinez A.T."/>
            <person name="Otillar R."/>
            <person name="Spatafora J.W."/>
            <person name="Yadav J.S."/>
            <person name="Aerts A."/>
            <person name="Benoit I."/>
            <person name="Boyd A."/>
            <person name="Carlson A."/>
            <person name="Copeland A."/>
            <person name="Coutinho P.M."/>
            <person name="de Vries R.P."/>
            <person name="Ferreira P."/>
            <person name="Findley K."/>
            <person name="Foster B."/>
            <person name="Gaskell J."/>
            <person name="Glotzer D."/>
            <person name="Gorecki P."/>
            <person name="Heitman J."/>
            <person name="Hesse C."/>
            <person name="Hori C."/>
            <person name="Igarashi K."/>
            <person name="Jurgens J.A."/>
            <person name="Kallen N."/>
            <person name="Kersten P."/>
            <person name="Kohler A."/>
            <person name="Kuees U."/>
            <person name="Kumar T.K.A."/>
            <person name="Kuo A."/>
            <person name="LaButti K."/>
            <person name="Larrondo L.F."/>
            <person name="Lindquist E."/>
            <person name="Ling A."/>
            <person name="Lombard V."/>
            <person name="Lucas S."/>
            <person name="Lundell T."/>
            <person name="Martin R."/>
            <person name="McLaughlin D.J."/>
            <person name="Morgenstern I."/>
            <person name="Morin E."/>
            <person name="Murat C."/>
            <person name="Nagy L.G."/>
            <person name="Nolan M."/>
            <person name="Ohm R.A."/>
            <person name="Patyshakuliyeva A."/>
            <person name="Rokas A."/>
            <person name="Ruiz-Duenas F.J."/>
            <person name="Sabat G."/>
            <person name="Salamov A."/>
            <person name="Samejima M."/>
            <person name="Schmutz J."/>
            <person name="Slot J.C."/>
            <person name="St John F."/>
            <person name="Stenlid J."/>
            <person name="Sun H."/>
            <person name="Sun S."/>
            <person name="Syed K."/>
            <person name="Tsang A."/>
            <person name="Wiebenga A."/>
            <person name="Young D."/>
            <person name="Pisabarro A."/>
            <person name="Eastwood D.C."/>
            <person name="Martin F."/>
            <person name="Cullen D."/>
            <person name="Grigoriev I.V."/>
            <person name="Hibbett D.S."/>
        </authorList>
    </citation>
    <scope>NUCLEOTIDE SEQUENCE [LARGE SCALE GENOMIC DNA]</scope>
    <source>
        <strain evidence="2 3">ATCC 11539</strain>
    </source>
</reference>
<dbReference type="Pfam" id="PF01408">
    <property type="entry name" value="GFO_IDH_MocA"/>
    <property type="match status" value="1"/>
</dbReference>
<dbReference type="OrthoDB" id="64915at2759"/>
<dbReference type="PANTHER" id="PTHR43377:SF12">
    <property type="entry name" value="BINDING ROSSMANN FOLD OXIDOREDUCTASE, PUTATIVE (AFU_ORTHOLOGUE AFUA_3G11840)-RELATED"/>
    <property type="match status" value="1"/>
</dbReference>
<protein>
    <submittedName>
        <fullName evidence="2">NAD P-binding protein</fullName>
    </submittedName>
</protein>
<organism evidence="2 3">
    <name type="scientific">Gloeophyllum trabeum (strain ATCC 11539 / FP-39264 / Madison 617)</name>
    <name type="common">Brown rot fungus</name>
    <dbReference type="NCBI Taxonomy" id="670483"/>
    <lineage>
        <taxon>Eukaryota</taxon>
        <taxon>Fungi</taxon>
        <taxon>Dikarya</taxon>
        <taxon>Basidiomycota</taxon>
        <taxon>Agaricomycotina</taxon>
        <taxon>Agaricomycetes</taxon>
        <taxon>Gloeophyllales</taxon>
        <taxon>Gloeophyllaceae</taxon>
        <taxon>Gloeophyllum</taxon>
    </lineage>
</organism>
<dbReference type="GO" id="GO:0000166">
    <property type="term" value="F:nucleotide binding"/>
    <property type="evidence" value="ECO:0007669"/>
    <property type="project" value="InterPro"/>
</dbReference>
<dbReference type="STRING" id="670483.S7RWQ4"/>
<accession>S7RWQ4</accession>
<gene>
    <name evidence="2" type="ORF">GLOTRDRAFT_109631</name>
</gene>
<dbReference type="Gene3D" id="3.40.50.720">
    <property type="entry name" value="NAD(P)-binding Rossmann-like Domain"/>
    <property type="match status" value="1"/>
</dbReference>
<dbReference type="InterPro" id="IPR000683">
    <property type="entry name" value="Gfo/Idh/MocA-like_OxRdtase_N"/>
</dbReference>
<dbReference type="EMBL" id="KB469297">
    <property type="protein sequence ID" value="EPQ59335.1"/>
    <property type="molecule type" value="Genomic_DNA"/>
</dbReference>
<dbReference type="Gene3D" id="3.30.360.10">
    <property type="entry name" value="Dihydrodipicolinate Reductase, domain 2"/>
    <property type="match status" value="1"/>
</dbReference>
<evidence type="ECO:0000259" key="1">
    <source>
        <dbReference type="Pfam" id="PF01408"/>
    </source>
</evidence>
<evidence type="ECO:0000313" key="3">
    <source>
        <dbReference type="Proteomes" id="UP000030669"/>
    </source>
</evidence>
<sequence length="478" mass="52439">MPLQFKPPLCHRSPSLKSHDHRLPEIMGDATALNDGGAVTIAIIGCGQRGKAYAEYALCEPSKCKVVAMAEPRPNTCALFAQTHAIDGTLVFRDWRDLHKASAETLKTVGHRLADVVVVAVQDSMHLEVVEAFAKQGYHILCEKPMATSLKDIVKMETAVKKAGIIFGMGHVLRYSPYSKAITEIVRSGALGELINAVHVEPIGYYHFAHSYVRGSWAQQTESSFSLMTKSCHDIDLLCNWFAPATPARISSFGSLKHFRKASKPAAAGDAQQCLDCNYERECPYSAKKIYLDPVSRHDKGWPASTIIDGIPDLENIHEALKKGPYGRCVYESTNDVCDNQVVNLEFSNGSTASFTMVAFTSLICERQSRLHFTHGEIVGDMSTFTVTDFRTKVSTLHTPRLEGGGHGGGDLGLIRTFVDAVRAGKQEMVGTNIDEVVRSHLTVFAAESSRKEGRVVDCLEYEKGVREEFGHSAEDSG</sequence>
<name>S7RWQ4_GLOTA</name>
<proteinExistence type="predicted"/>
<dbReference type="InterPro" id="IPR036291">
    <property type="entry name" value="NAD(P)-bd_dom_sf"/>
</dbReference>
<keyword evidence="3" id="KW-1185">Reference proteome</keyword>
<dbReference type="eggNOG" id="ENOG502QQXH">
    <property type="taxonomic scope" value="Eukaryota"/>
</dbReference>
<evidence type="ECO:0000313" key="2">
    <source>
        <dbReference type="EMBL" id="EPQ59335.1"/>
    </source>
</evidence>
<dbReference type="GeneID" id="19299069"/>
<dbReference type="OMA" id="LICERQT"/>
<dbReference type="RefSeq" id="XP_007862360.1">
    <property type="nucleotide sequence ID" value="XM_007864169.1"/>
</dbReference>
<dbReference type="SUPFAM" id="SSF51735">
    <property type="entry name" value="NAD(P)-binding Rossmann-fold domains"/>
    <property type="match status" value="1"/>
</dbReference>
<dbReference type="Proteomes" id="UP000030669">
    <property type="component" value="Unassembled WGS sequence"/>
</dbReference>
<dbReference type="SUPFAM" id="SSF55347">
    <property type="entry name" value="Glyceraldehyde-3-phosphate dehydrogenase-like, C-terminal domain"/>
    <property type="match status" value="1"/>
</dbReference>
<dbReference type="HOGENOM" id="CLU_023194_4_1_1"/>